<dbReference type="PaxDb" id="411902-CLOBOL_00812"/>
<dbReference type="HOGENOM" id="CLU_3364137_0_0_9"/>
<organism evidence="1 2">
    <name type="scientific">Enterocloster bolteae (strain ATCC BAA-613 / DSM 15670 / CCUG 46953 / JCM 12243 / WAL 16351)</name>
    <name type="common">Clostridium bolteae</name>
    <dbReference type="NCBI Taxonomy" id="411902"/>
    <lineage>
        <taxon>Bacteria</taxon>
        <taxon>Bacillati</taxon>
        <taxon>Bacillota</taxon>
        <taxon>Clostridia</taxon>
        <taxon>Lachnospirales</taxon>
        <taxon>Lachnospiraceae</taxon>
        <taxon>Enterocloster</taxon>
    </lineage>
</organism>
<sequence length="35" mass="4138">MVIITMKILEKRRRKISSGASFFHVQADFTDNQIR</sequence>
<accession>A8RIW7</accession>
<gene>
    <name evidence="1" type="ORF">CLOBOL_00812</name>
</gene>
<proteinExistence type="predicted"/>
<dbReference type="AlphaFoldDB" id="A8RIW7"/>
<evidence type="ECO:0000313" key="1">
    <source>
        <dbReference type="EMBL" id="EDP18878.1"/>
    </source>
</evidence>
<reference evidence="1 2" key="1">
    <citation type="submission" date="2007-08" db="EMBL/GenBank/DDBJ databases">
        <authorList>
            <person name="Fulton L."/>
            <person name="Clifton S."/>
            <person name="Fulton B."/>
            <person name="Xu J."/>
            <person name="Minx P."/>
            <person name="Pepin K.H."/>
            <person name="Johnson M."/>
            <person name="Thiruvilangam P."/>
            <person name="Bhonagiri V."/>
            <person name="Nash W.E."/>
            <person name="Mardis E.R."/>
            <person name="Wilson R.K."/>
        </authorList>
    </citation>
    <scope>NUCLEOTIDE SEQUENCE [LARGE SCALE GENOMIC DNA]</scope>
    <source>
        <strain evidence="2">ATCC BAA-613 / DSM 15670 / CCUG 46953 / JCM 12243 / WAL 16351</strain>
    </source>
</reference>
<name>A8RIW7_ENTBW</name>
<evidence type="ECO:0000313" key="2">
    <source>
        <dbReference type="Proteomes" id="UP000005396"/>
    </source>
</evidence>
<dbReference type="EMBL" id="ABCC02000010">
    <property type="protein sequence ID" value="EDP18878.1"/>
    <property type="molecule type" value="Genomic_DNA"/>
</dbReference>
<reference evidence="1 2" key="2">
    <citation type="submission" date="2007-09" db="EMBL/GenBank/DDBJ databases">
        <title>Draft genome sequence of Clostridium bolteae (ATCC BAA-613).</title>
        <authorList>
            <person name="Sudarsanam P."/>
            <person name="Ley R."/>
            <person name="Guruge J."/>
            <person name="Turnbaugh P.J."/>
            <person name="Mahowald M."/>
            <person name="Liep D."/>
            <person name="Gordon J."/>
        </authorList>
    </citation>
    <scope>NUCLEOTIDE SEQUENCE [LARGE SCALE GENOMIC DNA]</scope>
    <source>
        <strain evidence="2">ATCC BAA-613 / DSM 15670 / CCUG 46953 / JCM 12243 / WAL 16351</strain>
    </source>
</reference>
<protein>
    <submittedName>
        <fullName evidence="1">Uncharacterized protein</fullName>
    </submittedName>
</protein>
<dbReference type="Proteomes" id="UP000005396">
    <property type="component" value="Unassembled WGS sequence"/>
</dbReference>
<comment type="caution">
    <text evidence="1">The sequence shown here is derived from an EMBL/GenBank/DDBJ whole genome shotgun (WGS) entry which is preliminary data.</text>
</comment>